<dbReference type="InterPro" id="IPR026444">
    <property type="entry name" value="Secre_tail"/>
</dbReference>
<gene>
    <name evidence="5" type="ORF">EJB19_15305</name>
</gene>
<dbReference type="NCBIfam" id="TIGR04183">
    <property type="entry name" value="Por_Secre_tail"/>
    <property type="match status" value="1"/>
</dbReference>
<evidence type="ECO:0000256" key="1">
    <source>
        <dbReference type="ARBA" id="ARBA00022729"/>
    </source>
</evidence>
<dbReference type="Pfam" id="PF07675">
    <property type="entry name" value="Cleaved_Adhesin"/>
    <property type="match status" value="1"/>
</dbReference>
<keyword evidence="1 2" id="KW-0732">Signal</keyword>
<dbReference type="Gene3D" id="2.60.120.200">
    <property type="match status" value="1"/>
</dbReference>
<dbReference type="NCBIfam" id="NF038128">
    <property type="entry name" value="choice_anch_J"/>
    <property type="match status" value="1"/>
</dbReference>
<organism evidence="5">
    <name type="scientific">Flavobacterium columnare</name>
    <dbReference type="NCBI Taxonomy" id="996"/>
    <lineage>
        <taxon>Bacteria</taxon>
        <taxon>Pseudomonadati</taxon>
        <taxon>Bacteroidota</taxon>
        <taxon>Flavobacteriia</taxon>
        <taxon>Flavobacteriales</taxon>
        <taxon>Flavobacteriaceae</taxon>
        <taxon>Flavobacterium</taxon>
    </lineage>
</organism>
<accession>A0AA94JM68</accession>
<sequence>MKKIMIMLFFVFIQAKAQFNEGFEDKEVFNKEWDIVKTREDGPYWGIYKDELFPKDGRSCAMIVGKATNQKGGSYLITPQIEVIENNTDGFSYWVGSLFNETTPRRYVLKLSEKGKDLDDFEEILLTESLDKREWKKNTINLKKYIGKKIYLAFYVADLEIGAIRIDNVVNAGLSDVLEAPTFNHEGFEFYPNPTADYLHFSYTKELQAITICNLQGQKMQTKEINALRGSLALLDYPQGIYIAKFTDLDGLEKTIKFVKN</sequence>
<comment type="caution">
    <text evidence="5">The sequence shown here is derived from an EMBL/GenBank/DDBJ whole genome shotgun (WGS) entry which is preliminary data.</text>
</comment>
<name>A0AA94JM68_9FLAO</name>
<feature type="chain" id="PRO_5043279389" evidence="2">
    <location>
        <begin position="18"/>
        <end position="261"/>
    </location>
</feature>
<protein>
    <submittedName>
        <fullName evidence="5">T9SS C-terminal target domain-containing protein</fullName>
    </submittedName>
</protein>
<dbReference type="InterPro" id="IPR011628">
    <property type="entry name" value="Cleaved_adhesin"/>
</dbReference>
<evidence type="ECO:0000259" key="4">
    <source>
        <dbReference type="Pfam" id="PF18962"/>
    </source>
</evidence>
<dbReference type="RefSeq" id="WP_127822509.1">
    <property type="nucleotide sequence ID" value="NZ_RWGX02000013.1"/>
</dbReference>
<proteinExistence type="predicted"/>
<reference evidence="5" key="1">
    <citation type="submission" date="2018-12" db="EMBL/GenBank/DDBJ databases">
        <title>Draft genome sequence of Flaovobacterium columnare BGFS27 isolated from channel catfish in Alabama.</title>
        <authorList>
            <person name="Cai W."/>
            <person name="Arias C."/>
        </authorList>
    </citation>
    <scope>NUCLEOTIDE SEQUENCE [LARGE SCALE GENOMIC DNA]</scope>
    <source>
        <strain evidence="5">BGFS27</strain>
    </source>
</reference>
<dbReference type="AlphaFoldDB" id="A0AA94JM68"/>
<feature type="signal peptide" evidence="2">
    <location>
        <begin position="1"/>
        <end position="17"/>
    </location>
</feature>
<feature type="domain" description="Secretion system C-terminal sorting" evidence="4">
    <location>
        <begin position="191"/>
        <end position="250"/>
    </location>
</feature>
<evidence type="ECO:0000313" key="5">
    <source>
        <dbReference type="EMBL" id="RVU86905.1"/>
    </source>
</evidence>
<feature type="domain" description="Cleaved adhesin" evidence="3">
    <location>
        <begin position="19"/>
        <end position="149"/>
    </location>
</feature>
<evidence type="ECO:0000256" key="2">
    <source>
        <dbReference type="SAM" id="SignalP"/>
    </source>
</evidence>
<evidence type="ECO:0000259" key="3">
    <source>
        <dbReference type="Pfam" id="PF07675"/>
    </source>
</evidence>
<dbReference type="Pfam" id="PF18962">
    <property type="entry name" value="Por_Secre_tail"/>
    <property type="match status" value="1"/>
</dbReference>
<dbReference type="EMBL" id="RWGX01000006">
    <property type="protein sequence ID" value="RVU86905.1"/>
    <property type="molecule type" value="Genomic_DNA"/>
</dbReference>